<evidence type="ECO:0000256" key="6">
    <source>
        <dbReference type="ARBA" id="ARBA00023136"/>
    </source>
</evidence>
<keyword evidence="5" id="KW-0812">Transmembrane</keyword>
<dbReference type="Gene3D" id="1.20.1600.10">
    <property type="entry name" value="Outer membrane efflux proteins (OEP)"/>
    <property type="match status" value="1"/>
</dbReference>
<comment type="caution">
    <text evidence="10">The sequence shown here is derived from an EMBL/GenBank/DDBJ whole genome shotgun (WGS) entry which is preliminary data.</text>
</comment>
<evidence type="ECO:0000256" key="3">
    <source>
        <dbReference type="ARBA" id="ARBA00022448"/>
    </source>
</evidence>
<dbReference type="Proteomes" id="UP000546200">
    <property type="component" value="Unassembled WGS sequence"/>
</dbReference>
<keyword evidence="7" id="KW-0998">Cell outer membrane</keyword>
<keyword evidence="3" id="KW-0813">Transport</keyword>
<evidence type="ECO:0000256" key="9">
    <source>
        <dbReference type="SAM" id="SignalP"/>
    </source>
</evidence>
<dbReference type="GO" id="GO:0009279">
    <property type="term" value="C:cell outer membrane"/>
    <property type="evidence" value="ECO:0007669"/>
    <property type="project" value="UniProtKB-SubCell"/>
</dbReference>
<dbReference type="InterPro" id="IPR003423">
    <property type="entry name" value="OMP_efflux"/>
</dbReference>
<comment type="subcellular location">
    <subcellularLocation>
        <location evidence="1">Cell outer membrane</location>
    </subcellularLocation>
</comment>
<dbReference type="PANTHER" id="PTHR30026">
    <property type="entry name" value="OUTER MEMBRANE PROTEIN TOLC"/>
    <property type="match status" value="1"/>
</dbReference>
<dbReference type="InterPro" id="IPR051906">
    <property type="entry name" value="TolC-like"/>
</dbReference>
<dbReference type="SUPFAM" id="SSF56954">
    <property type="entry name" value="Outer membrane efflux proteins (OEP)"/>
    <property type="match status" value="1"/>
</dbReference>
<feature type="chain" id="PRO_5031214366" evidence="9">
    <location>
        <begin position="20"/>
        <end position="580"/>
    </location>
</feature>
<evidence type="ECO:0000256" key="1">
    <source>
        <dbReference type="ARBA" id="ARBA00004442"/>
    </source>
</evidence>
<evidence type="ECO:0000256" key="4">
    <source>
        <dbReference type="ARBA" id="ARBA00022452"/>
    </source>
</evidence>
<organism evidence="10 11">
    <name type="scientific">Sphingomonas aerophila</name>
    <dbReference type="NCBI Taxonomy" id="1344948"/>
    <lineage>
        <taxon>Bacteria</taxon>
        <taxon>Pseudomonadati</taxon>
        <taxon>Pseudomonadota</taxon>
        <taxon>Alphaproteobacteria</taxon>
        <taxon>Sphingomonadales</taxon>
        <taxon>Sphingomonadaceae</taxon>
        <taxon>Sphingomonas</taxon>
    </lineage>
</organism>
<dbReference type="PANTHER" id="PTHR30026:SF20">
    <property type="entry name" value="OUTER MEMBRANE PROTEIN TOLC"/>
    <property type="match status" value="1"/>
</dbReference>
<dbReference type="Pfam" id="PF02321">
    <property type="entry name" value="OEP"/>
    <property type="match status" value="2"/>
</dbReference>
<dbReference type="GO" id="GO:0015288">
    <property type="term" value="F:porin activity"/>
    <property type="evidence" value="ECO:0007669"/>
    <property type="project" value="TreeGrafter"/>
</dbReference>
<keyword evidence="6" id="KW-0472">Membrane</keyword>
<dbReference type="AlphaFoldDB" id="A0A7W9BG72"/>
<keyword evidence="11" id="KW-1185">Reference proteome</keyword>
<dbReference type="GO" id="GO:0015562">
    <property type="term" value="F:efflux transmembrane transporter activity"/>
    <property type="evidence" value="ECO:0007669"/>
    <property type="project" value="InterPro"/>
</dbReference>
<keyword evidence="9" id="KW-0732">Signal</keyword>
<evidence type="ECO:0000313" key="11">
    <source>
        <dbReference type="Proteomes" id="UP000546200"/>
    </source>
</evidence>
<evidence type="ECO:0000256" key="7">
    <source>
        <dbReference type="ARBA" id="ARBA00023237"/>
    </source>
</evidence>
<dbReference type="GO" id="GO:1990281">
    <property type="term" value="C:efflux pump complex"/>
    <property type="evidence" value="ECO:0007669"/>
    <property type="project" value="TreeGrafter"/>
</dbReference>
<protein>
    <submittedName>
        <fullName evidence="10">TolC family type I secretion outer membrane protein</fullName>
    </submittedName>
</protein>
<dbReference type="EMBL" id="JACIJK010000013">
    <property type="protein sequence ID" value="MBB5716649.1"/>
    <property type="molecule type" value="Genomic_DNA"/>
</dbReference>
<name>A0A7W9BG72_9SPHN</name>
<evidence type="ECO:0000256" key="8">
    <source>
        <dbReference type="SAM" id="MobiDB-lite"/>
    </source>
</evidence>
<evidence type="ECO:0000313" key="10">
    <source>
        <dbReference type="EMBL" id="MBB5716649.1"/>
    </source>
</evidence>
<feature type="region of interest" description="Disordered" evidence="8">
    <location>
        <begin position="24"/>
        <end position="100"/>
    </location>
</feature>
<reference evidence="10 11" key="1">
    <citation type="submission" date="2020-08" db="EMBL/GenBank/DDBJ databases">
        <title>Genomic Encyclopedia of Type Strains, Phase IV (KMG-IV): sequencing the most valuable type-strain genomes for metagenomic binning, comparative biology and taxonomic classification.</title>
        <authorList>
            <person name="Goeker M."/>
        </authorList>
    </citation>
    <scope>NUCLEOTIDE SEQUENCE [LARGE SCALE GENOMIC DNA]</scope>
    <source>
        <strain evidence="10 11">DSM 100044</strain>
    </source>
</reference>
<keyword evidence="4" id="KW-1134">Transmembrane beta strand</keyword>
<feature type="signal peptide" evidence="9">
    <location>
        <begin position="1"/>
        <end position="19"/>
    </location>
</feature>
<gene>
    <name evidence="10" type="ORF">FHS94_003521</name>
</gene>
<dbReference type="RefSeq" id="WP_184060106.1">
    <property type="nucleotide sequence ID" value="NZ_JACIJK010000013.1"/>
</dbReference>
<accession>A0A7W9BG72</accession>
<sequence length="580" mass="61889">MIRHFAPALLLACSMATIAAAQTRPATRPASPQAPAPVAKPGQQPAAAPVTGTPDVPPASTSAQVIQVAPVAGPRPSPTYRPDGGGYLSGGPERDRNDPVPALAPVRSLAEAITVAYRTNPNLLAARAQARAADYRVPQARSAFGPALSATGAYTFTRSRVEVLPGTFAGARGWASTASLVLNQPVFTFGRNAASEAGAIASSQFQRDSLRITEAQTLNGVVTAYVSVLRDATSVTIARQNLALLEEQLRQNQIRFDVRDLTLTDLDQTRTRVDLGRAQLLQAEGQLGISQKQFLASVGAPPGDLLPPDLLDIRFTALDAAYSYAEANGPLIRAAQSREKISRAAVSAAKAEYLPRVDLRGTADYGSVSPYNDNLRTTQLVGQVVLSQPLIDSGLRRERTNEAREANQSDWRLLDQAYRDTRESIGSAWDQLASSRASLGDYRSAIAAAQRAYDGALLQQKAGDRTTLDVLDLARDLLTVRNNYNITVANEYLARASLLASAGLLEGPLLVPGLEGYDADAHYERVFHRGDIPLFTPAVSALDHLTVGDNKRDRPARDAGAQAALGEITKLPPPDPVTTR</sequence>
<feature type="region of interest" description="Disordered" evidence="8">
    <location>
        <begin position="549"/>
        <end position="580"/>
    </location>
</feature>
<evidence type="ECO:0000256" key="2">
    <source>
        <dbReference type="ARBA" id="ARBA00007613"/>
    </source>
</evidence>
<proteinExistence type="inferred from homology"/>
<comment type="similarity">
    <text evidence="2">Belongs to the outer membrane factor (OMF) (TC 1.B.17) family.</text>
</comment>
<evidence type="ECO:0000256" key="5">
    <source>
        <dbReference type="ARBA" id="ARBA00022692"/>
    </source>
</evidence>
<feature type="compositionally biased region" description="Pro residues" evidence="8">
    <location>
        <begin position="571"/>
        <end position="580"/>
    </location>
</feature>